<evidence type="ECO:0000313" key="1">
    <source>
        <dbReference type="EMBL" id="CEG46058.1"/>
    </source>
</evidence>
<accession>A0A0P1AUR8</accession>
<dbReference type="GeneID" id="36409905"/>
<sequence length="61" mass="7082">MTCKRIGLGFVMLEYSVFTEIQSKRFANAGGKQKNLPVSTIRWLKLRLKIFLTRSTLLFVM</sequence>
<organism evidence="1 2">
    <name type="scientific">Plasmopara halstedii</name>
    <name type="common">Downy mildew of sunflower</name>
    <dbReference type="NCBI Taxonomy" id="4781"/>
    <lineage>
        <taxon>Eukaryota</taxon>
        <taxon>Sar</taxon>
        <taxon>Stramenopiles</taxon>
        <taxon>Oomycota</taxon>
        <taxon>Peronosporomycetes</taxon>
        <taxon>Peronosporales</taxon>
        <taxon>Peronosporaceae</taxon>
        <taxon>Plasmopara</taxon>
    </lineage>
</organism>
<protein>
    <submittedName>
        <fullName evidence="1">Uncharacterized protein</fullName>
    </submittedName>
</protein>
<evidence type="ECO:0000313" key="2">
    <source>
        <dbReference type="Proteomes" id="UP000054928"/>
    </source>
</evidence>
<dbReference type="EMBL" id="CCYD01001884">
    <property type="protein sequence ID" value="CEG46058.1"/>
    <property type="molecule type" value="Genomic_DNA"/>
</dbReference>
<reference evidence="2" key="1">
    <citation type="submission" date="2014-09" db="EMBL/GenBank/DDBJ databases">
        <authorList>
            <person name="Sharma Rahul"/>
            <person name="Thines Marco"/>
        </authorList>
    </citation>
    <scope>NUCLEOTIDE SEQUENCE [LARGE SCALE GENOMIC DNA]</scope>
</reference>
<dbReference type="Proteomes" id="UP000054928">
    <property type="component" value="Unassembled WGS sequence"/>
</dbReference>
<dbReference type="RefSeq" id="XP_024582427.1">
    <property type="nucleotide sequence ID" value="XM_024716872.2"/>
</dbReference>
<name>A0A0P1AUR8_PLAHL</name>
<dbReference type="AlphaFoldDB" id="A0A0P1AUR8"/>
<keyword evidence="2" id="KW-1185">Reference proteome</keyword>
<proteinExistence type="predicted"/>